<evidence type="ECO:0000313" key="1">
    <source>
        <dbReference type="EMBL" id="KAH0961991.1"/>
    </source>
</evidence>
<protein>
    <submittedName>
        <fullName evidence="1">Uncharacterized protein</fullName>
    </submittedName>
</protein>
<sequence length="153" mass="16961">MVHHGQDATEKRTHPSQEETIAGVLYESINVPNPMSLVVIGPYCSVKGQAPKQYATKMAEEGYFRDPERDVAKPYTKARMERAKEARELYGKKGELVYHRLVDSRAADSSVGSLAGLPGPLTGSRYSPYTPKGFENRYAVPDIVDRNMDDIAA</sequence>
<accession>A0A9P8MXC0</accession>
<name>A0A9P8MXC0_9HYPO</name>
<evidence type="ECO:0000313" key="2">
    <source>
        <dbReference type="Proteomes" id="UP000824596"/>
    </source>
</evidence>
<dbReference type="Proteomes" id="UP000824596">
    <property type="component" value="Unassembled WGS sequence"/>
</dbReference>
<comment type="caution">
    <text evidence="1">The sequence shown here is derived from an EMBL/GenBank/DDBJ whole genome shotgun (WGS) entry which is preliminary data.</text>
</comment>
<dbReference type="InterPro" id="IPR029058">
    <property type="entry name" value="AB_hydrolase_fold"/>
</dbReference>
<organism evidence="1 2">
    <name type="scientific">Hirsutella rhossiliensis</name>
    <dbReference type="NCBI Taxonomy" id="111463"/>
    <lineage>
        <taxon>Eukaryota</taxon>
        <taxon>Fungi</taxon>
        <taxon>Dikarya</taxon>
        <taxon>Ascomycota</taxon>
        <taxon>Pezizomycotina</taxon>
        <taxon>Sordariomycetes</taxon>
        <taxon>Hypocreomycetidae</taxon>
        <taxon>Hypocreales</taxon>
        <taxon>Ophiocordycipitaceae</taxon>
        <taxon>Hirsutella</taxon>
    </lineage>
</organism>
<keyword evidence="2" id="KW-1185">Reference proteome</keyword>
<dbReference type="EMBL" id="JAIZPD010000007">
    <property type="protein sequence ID" value="KAH0961991.1"/>
    <property type="molecule type" value="Genomic_DNA"/>
</dbReference>
<dbReference type="Gene3D" id="3.40.50.1820">
    <property type="entry name" value="alpha/beta hydrolase"/>
    <property type="match status" value="1"/>
</dbReference>
<dbReference type="RefSeq" id="XP_044719504.1">
    <property type="nucleotide sequence ID" value="XM_044865542.1"/>
</dbReference>
<proteinExistence type="predicted"/>
<reference evidence="1" key="1">
    <citation type="submission" date="2021-09" db="EMBL/GenBank/DDBJ databases">
        <title>A high-quality genome of the endoparasitic fungus Hirsutella rhossiliensis with a comparison of Hirsutella genomes reveals transposable elements contributing to genome size variation.</title>
        <authorList>
            <person name="Lin R."/>
            <person name="Jiao Y."/>
            <person name="Sun X."/>
            <person name="Ling J."/>
            <person name="Xie B."/>
            <person name="Cheng X."/>
        </authorList>
    </citation>
    <scope>NUCLEOTIDE SEQUENCE</scope>
    <source>
        <strain evidence="1">HR02</strain>
    </source>
</reference>
<dbReference type="GeneID" id="68356200"/>
<dbReference type="OrthoDB" id="2498029at2759"/>
<dbReference type="AlphaFoldDB" id="A0A9P8MXC0"/>
<gene>
    <name evidence="1" type="ORF">HRG_07071</name>
</gene>